<evidence type="ECO:0000313" key="2">
    <source>
        <dbReference type="Proteomes" id="UP001500604"/>
    </source>
</evidence>
<dbReference type="EMBL" id="BAABFL010000387">
    <property type="protein sequence ID" value="GAA4650335.1"/>
    <property type="molecule type" value="Genomic_DNA"/>
</dbReference>
<protein>
    <submittedName>
        <fullName evidence="1">Uncharacterized protein</fullName>
    </submittedName>
</protein>
<comment type="caution">
    <text evidence="1">The sequence shown here is derived from an EMBL/GenBank/DDBJ whole genome shotgun (WGS) entry which is preliminary data.</text>
</comment>
<organism evidence="1 2">
    <name type="scientific">Kistimonas scapharcae</name>
    <dbReference type="NCBI Taxonomy" id="1036133"/>
    <lineage>
        <taxon>Bacteria</taxon>
        <taxon>Pseudomonadati</taxon>
        <taxon>Pseudomonadota</taxon>
        <taxon>Gammaproteobacteria</taxon>
        <taxon>Oceanospirillales</taxon>
        <taxon>Endozoicomonadaceae</taxon>
        <taxon>Kistimonas</taxon>
    </lineage>
</organism>
<dbReference type="Proteomes" id="UP001500604">
    <property type="component" value="Unassembled WGS sequence"/>
</dbReference>
<keyword evidence="2" id="KW-1185">Reference proteome</keyword>
<accession>A0ABP8V4Z9</accession>
<name>A0ABP8V4Z9_9GAMM</name>
<gene>
    <name evidence="1" type="ORF">GCM10023116_26180</name>
</gene>
<evidence type="ECO:0000313" key="1">
    <source>
        <dbReference type="EMBL" id="GAA4650335.1"/>
    </source>
</evidence>
<proteinExistence type="predicted"/>
<reference evidence="2" key="1">
    <citation type="journal article" date="2019" name="Int. J. Syst. Evol. Microbiol.">
        <title>The Global Catalogue of Microorganisms (GCM) 10K type strain sequencing project: providing services to taxonomists for standard genome sequencing and annotation.</title>
        <authorList>
            <consortium name="The Broad Institute Genomics Platform"/>
            <consortium name="The Broad Institute Genome Sequencing Center for Infectious Disease"/>
            <person name="Wu L."/>
            <person name="Ma J."/>
        </authorList>
    </citation>
    <scope>NUCLEOTIDE SEQUENCE [LARGE SCALE GENOMIC DNA]</scope>
    <source>
        <strain evidence="2">JCM 17805</strain>
    </source>
</reference>
<sequence>MLAQGEGISTKGRASRILRLISLSPTIQEAILTGEGLGLLTLDDFMAPFSDNWIEQEKQFLPHLGDQS</sequence>
<dbReference type="RefSeq" id="WP_345196492.1">
    <property type="nucleotide sequence ID" value="NZ_BAABFL010000387.1"/>
</dbReference>